<dbReference type="Proteomes" id="UP000076738">
    <property type="component" value="Unassembled WGS sequence"/>
</dbReference>
<dbReference type="AlphaFoldDB" id="A0A167RFR2"/>
<dbReference type="EMBL" id="KV417268">
    <property type="protein sequence ID" value="KZP00861.1"/>
    <property type="molecule type" value="Genomic_DNA"/>
</dbReference>
<proteinExistence type="predicted"/>
<name>A0A167RFR2_CALVF</name>
<accession>A0A167RFR2</accession>
<organism evidence="1 2">
    <name type="scientific">Calocera viscosa (strain TUFC12733)</name>
    <dbReference type="NCBI Taxonomy" id="1330018"/>
    <lineage>
        <taxon>Eukaryota</taxon>
        <taxon>Fungi</taxon>
        <taxon>Dikarya</taxon>
        <taxon>Basidiomycota</taxon>
        <taxon>Agaricomycotina</taxon>
        <taxon>Dacrymycetes</taxon>
        <taxon>Dacrymycetales</taxon>
        <taxon>Dacrymycetaceae</taxon>
        <taxon>Calocera</taxon>
    </lineage>
</organism>
<sequence>MDGGQAGQWHRAWHHPMLNARFSRGCMTRALCTRLQLALQGRGSGRVQPSLSARLGPIPLIPAPAPVPARLPRLKAWLAHDWIHWSRTRGAQCGLVLGLCPQLPPQLPPTPFLPFPPRLHCYLSLGVDTRGVLYAYNNVLPLLRAHERGLIPPAPTRPRTAERRLRVPARPAAHRLPLRHRRAVLRRLLPRFLRRAPGRGTGSAEKVLEGAGEVYDGQVP</sequence>
<evidence type="ECO:0000313" key="1">
    <source>
        <dbReference type="EMBL" id="KZP00861.1"/>
    </source>
</evidence>
<evidence type="ECO:0000313" key="2">
    <source>
        <dbReference type="Proteomes" id="UP000076738"/>
    </source>
</evidence>
<keyword evidence="2" id="KW-1185">Reference proteome</keyword>
<protein>
    <submittedName>
        <fullName evidence="1">Uncharacterized protein</fullName>
    </submittedName>
</protein>
<gene>
    <name evidence="1" type="ORF">CALVIDRAFT_215653</name>
</gene>
<reference evidence="1 2" key="1">
    <citation type="journal article" date="2016" name="Mol. Biol. Evol.">
        <title>Comparative Genomics of Early-Diverging Mushroom-Forming Fungi Provides Insights into the Origins of Lignocellulose Decay Capabilities.</title>
        <authorList>
            <person name="Nagy L.G."/>
            <person name="Riley R."/>
            <person name="Tritt A."/>
            <person name="Adam C."/>
            <person name="Daum C."/>
            <person name="Floudas D."/>
            <person name="Sun H."/>
            <person name="Yadav J.S."/>
            <person name="Pangilinan J."/>
            <person name="Larsson K.H."/>
            <person name="Matsuura K."/>
            <person name="Barry K."/>
            <person name="Labutti K."/>
            <person name="Kuo R."/>
            <person name="Ohm R.A."/>
            <person name="Bhattacharya S.S."/>
            <person name="Shirouzu T."/>
            <person name="Yoshinaga Y."/>
            <person name="Martin F.M."/>
            <person name="Grigoriev I.V."/>
            <person name="Hibbett D.S."/>
        </authorList>
    </citation>
    <scope>NUCLEOTIDE SEQUENCE [LARGE SCALE GENOMIC DNA]</scope>
    <source>
        <strain evidence="1 2">TUFC12733</strain>
    </source>
</reference>